<feature type="transmembrane region" description="Helical" evidence="3">
    <location>
        <begin position="21"/>
        <end position="40"/>
    </location>
</feature>
<dbReference type="SUPFAM" id="SSF48371">
    <property type="entry name" value="ARM repeat"/>
    <property type="match status" value="1"/>
</dbReference>
<dbReference type="Pfam" id="PF13181">
    <property type="entry name" value="TPR_8"/>
    <property type="match status" value="1"/>
</dbReference>
<dbReference type="InterPro" id="IPR023155">
    <property type="entry name" value="Cyt_c-552/4"/>
</dbReference>
<dbReference type="EMBL" id="FZOC01000008">
    <property type="protein sequence ID" value="SNS21361.1"/>
    <property type="molecule type" value="Genomic_DNA"/>
</dbReference>
<evidence type="ECO:0000313" key="5">
    <source>
        <dbReference type="EMBL" id="SNS21361.1"/>
    </source>
</evidence>
<dbReference type="OrthoDB" id="9814800at2"/>
<organism evidence="5 6">
    <name type="scientific">Humidesulfovibrio mexicanus</name>
    <dbReference type="NCBI Taxonomy" id="147047"/>
    <lineage>
        <taxon>Bacteria</taxon>
        <taxon>Pseudomonadati</taxon>
        <taxon>Thermodesulfobacteriota</taxon>
        <taxon>Desulfovibrionia</taxon>
        <taxon>Desulfovibrionales</taxon>
        <taxon>Desulfovibrionaceae</taxon>
        <taxon>Humidesulfovibrio</taxon>
    </lineage>
</organism>
<accession>A0A239CNV6</accession>
<evidence type="ECO:0000256" key="3">
    <source>
        <dbReference type="SAM" id="Phobius"/>
    </source>
</evidence>
<protein>
    <submittedName>
        <fullName evidence="5">Tetratricopeptide (TPR) repeat</fullName>
    </submittedName>
</protein>
<dbReference type="RefSeq" id="WP_089275398.1">
    <property type="nucleotide sequence ID" value="NZ_FZOC01000008.1"/>
</dbReference>
<dbReference type="InterPro" id="IPR011989">
    <property type="entry name" value="ARM-like"/>
</dbReference>
<dbReference type="InterPro" id="IPR011990">
    <property type="entry name" value="TPR-like_helical_dom_sf"/>
</dbReference>
<dbReference type="Proteomes" id="UP000198324">
    <property type="component" value="Unassembled WGS sequence"/>
</dbReference>
<keyword evidence="3" id="KW-0812">Transmembrane</keyword>
<dbReference type="SUPFAM" id="SSF48452">
    <property type="entry name" value="TPR-like"/>
    <property type="match status" value="1"/>
</dbReference>
<dbReference type="InterPro" id="IPR019734">
    <property type="entry name" value="TPR_rpt"/>
</dbReference>
<evidence type="ECO:0000256" key="1">
    <source>
        <dbReference type="ARBA" id="ARBA00022729"/>
    </source>
</evidence>
<evidence type="ECO:0000259" key="4">
    <source>
        <dbReference type="Pfam" id="PF13435"/>
    </source>
</evidence>
<dbReference type="SMART" id="SM00567">
    <property type="entry name" value="EZ_HEAT"/>
    <property type="match status" value="1"/>
</dbReference>
<dbReference type="SUPFAM" id="SSF48695">
    <property type="entry name" value="Multiheme cytochromes"/>
    <property type="match status" value="1"/>
</dbReference>
<dbReference type="Pfam" id="PF13435">
    <property type="entry name" value="Cytochrome_C554"/>
    <property type="match status" value="1"/>
</dbReference>
<keyword evidence="6" id="KW-1185">Reference proteome</keyword>
<feature type="repeat" description="TPR" evidence="2">
    <location>
        <begin position="593"/>
        <end position="626"/>
    </location>
</feature>
<keyword evidence="3" id="KW-0472">Membrane</keyword>
<dbReference type="PANTHER" id="PTHR35038">
    <property type="entry name" value="DISSIMILATORY SULFITE REDUCTASE SIRA"/>
    <property type="match status" value="1"/>
</dbReference>
<keyword evidence="3" id="KW-1133">Transmembrane helix</keyword>
<dbReference type="Pfam" id="PF13176">
    <property type="entry name" value="TPR_7"/>
    <property type="match status" value="1"/>
</dbReference>
<dbReference type="Gene3D" id="1.10.1130.10">
    <property type="entry name" value="Flavocytochrome C3, Chain A"/>
    <property type="match status" value="2"/>
</dbReference>
<dbReference type="Gene3D" id="1.25.10.10">
    <property type="entry name" value="Leucine-rich Repeat Variant"/>
    <property type="match status" value="1"/>
</dbReference>
<dbReference type="InterPro" id="IPR036280">
    <property type="entry name" value="Multihaem_cyt_sf"/>
</dbReference>
<dbReference type="Pfam" id="PF14559">
    <property type="entry name" value="TPR_19"/>
    <property type="match status" value="1"/>
</dbReference>
<dbReference type="Pfam" id="PF13646">
    <property type="entry name" value="HEAT_2"/>
    <property type="match status" value="1"/>
</dbReference>
<dbReference type="InterPro" id="IPR051829">
    <property type="entry name" value="Multiheme_Cytochr_ET"/>
</dbReference>
<dbReference type="PANTHER" id="PTHR35038:SF8">
    <property type="entry name" value="C-TYPE POLYHEME CYTOCHROME OMCC"/>
    <property type="match status" value="1"/>
</dbReference>
<dbReference type="SMART" id="SM00028">
    <property type="entry name" value="TPR"/>
    <property type="match status" value="3"/>
</dbReference>
<evidence type="ECO:0000313" key="6">
    <source>
        <dbReference type="Proteomes" id="UP000198324"/>
    </source>
</evidence>
<dbReference type="AlphaFoldDB" id="A0A239CNV6"/>
<dbReference type="PROSITE" id="PS50005">
    <property type="entry name" value="TPR"/>
    <property type="match status" value="1"/>
</dbReference>
<dbReference type="InterPro" id="IPR004155">
    <property type="entry name" value="PBS_lyase_HEAT"/>
</dbReference>
<proteinExistence type="predicted"/>
<sequence length="776" mass="84551">MAGAREDEQVRWSAQAARIAGFARAAGTWLAMVLVLGVAFPSGGAMARSARTTQNPAQGVTGSAGCRSCHEKFYQLWSTSFHGLAMRPYSDAFAAQSLKPQPQELGIGRSRFRVSIGPGQGWMTERTGARETTYPIAHVLGGKNVFYFLTPMPRGRLQTLPLAYDVRRGEWFDMAGSGLRHFLSPDERPLDWKAWPYTFNTACRGCHVSQLSDGYDPRRDTYRTTWLEPGINCETCHGPGEEHARVCLAAPKDRPPKDLKLIRGGSSFSAEQNNALCSSCHAKARQLTAGMKPGDRFSDHFDLVTWESPDYAPDGRDLGENYTYTSWSRSPCAKGGALDCLHCHTSSGRYRFADPARANGACLPCHAKRVAEAVRHSRHPEGSAGSRCVSCHMPMTEFARMRRSDHSMLPPTPAATLAHGSPNACNTCHQDKDAAWADALVRAWFPRDYQAPVLHLAGLVDAARKGDWSRLGEMLRFLDESEADPVARASLLRLLRVCPDPGKWSAVLRAAASASPLVRAAAAEALGALPTRQSAGALLAAVSDECRVVRIRAAESLAVLPHGLLRPGKAEAAALARARGELEASLKVRPDLWTSQYNLGNHYQSQGDDARALERYKAAMRLNPEGVPPLVNASLAYARMGQAANAEAMLRKALGLDPGHAPAHFNMGLLKAGSGDRTGAERHLRAALTQAPDMAEAALNLGVLLAPTRMPEALALLRKAARLRPQEPRYAYTLAFFQDRSGDPDGAKRTLFALLRSHPRELDAQRLLREIQGRGR</sequence>
<dbReference type="InterPro" id="IPR016024">
    <property type="entry name" value="ARM-type_fold"/>
</dbReference>
<keyword evidence="2" id="KW-0802">TPR repeat</keyword>
<name>A0A239CNV6_9BACT</name>
<dbReference type="Gene3D" id="1.25.40.10">
    <property type="entry name" value="Tetratricopeptide repeat domain"/>
    <property type="match status" value="2"/>
</dbReference>
<reference evidence="5 6" key="1">
    <citation type="submission" date="2017-06" db="EMBL/GenBank/DDBJ databases">
        <authorList>
            <person name="Kim H.J."/>
            <person name="Triplett B.A."/>
        </authorList>
    </citation>
    <scope>NUCLEOTIDE SEQUENCE [LARGE SCALE GENOMIC DNA]</scope>
    <source>
        <strain evidence="5 6">DSM 13116</strain>
    </source>
</reference>
<gene>
    <name evidence="5" type="ORF">SAMN04488503_3216</name>
</gene>
<keyword evidence="1" id="KW-0732">Signal</keyword>
<feature type="domain" description="Cytochrome c-552/4" evidence="4">
    <location>
        <begin position="199"/>
        <end position="238"/>
    </location>
</feature>
<evidence type="ECO:0000256" key="2">
    <source>
        <dbReference type="PROSITE-ProRule" id="PRU00339"/>
    </source>
</evidence>